<keyword evidence="2" id="KW-1185">Reference proteome</keyword>
<dbReference type="AlphaFoldDB" id="A0AAD3XJY9"/>
<evidence type="ECO:0000313" key="2">
    <source>
        <dbReference type="Proteomes" id="UP001279734"/>
    </source>
</evidence>
<evidence type="ECO:0000313" key="1">
    <source>
        <dbReference type="EMBL" id="GMH07304.1"/>
    </source>
</evidence>
<gene>
    <name evidence="1" type="ORF">Nepgr_009144</name>
</gene>
<accession>A0AAD3XJY9</accession>
<proteinExistence type="predicted"/>
<dbReference type="Proteomes" id="UP001279734">
    <property type="component" value="Unassembled WGS sequence"/>
</dbReference>
<organism evidence="1 2">
    <name type="scientific">Nepenthes gracilis</name>
    <name type="common">Slender pitcher plant</name>
    <dbReference type="NCBI Taxonomy" id="150966"/>
    <lineage>
        <taxon>Eukaryota</taxon>
        <taxon>Viridiplantae</taxon>
        <taxon>Streptophyta</taxon>
        <taxon>Embryophyta</taxon>
        <taxon>Tracheophyta</taxon>
        <taxon>Spermatophyta</taxon>
        <taxon>Magnoliopsida</taxon>
        <taxon>eudicotyledons</taxon>
        <taxon>Gunneridae</taxon>
        <taxon>Pentapetalae</taxon>
        <taxon>Caryophyllales</taxon>
        <taxon>Nepenthaceae</taxon>
        <taxon>Nepenthes</taxon>
    </lineage>
</organism>
<reference evidence="1" key="1">
    <citation type="submission" date="2023-05" db="EMBL/GenBank/DDBJ databases">
        <title>Nepenthes gracilis genome sequencing.</title>
        <authorList>
            <person name="Fukushima K."/>
        </authorList>
    </citation>
    <scope>NUCLEOTIDE SEQUENCE</scope>
    <source>
        <strain evidence="1">SING2019-196</strain>
    </source>
</reference>
<name>A0AAD3XJY9_NEPGR</name>
<sequence>MKLEPPVNALPTACHAPDAKCLLLVISRFFLPCLSINDEAVAVPKTFAAPTKALAVITEFGKIPIHLLSNINSKALLGWPNYVYPMTIAVYEKRSASERQANTEQVSMVFSPLTYMSKRVPILITNP</sequence>
<protein>
    <submittedName>
        <fullName evidence="1">Uncharacterized protein</fullName>
    </submittedName>
</protein>
<comment type="caution">
    <text evidence="1">The sequence shown here is derived from an EMBL/GenBank/DDBJ whole genome shotgun (WGS) entry which is preliminary data.</text>
</comment>
<dbReference type="EMBL" id="BSYO01000007">
    <property type="protein sequence ID" value="GMH07304.1"/>
    <property type="molecule type" value="Genomic_DNA"/>
</dbReference>